<dbReference type="Proteomes" id="UP000709295">
    <property type="component" value="Unassembled WGS sequence"/>
</dbReference>
<dbReference type="EMBL" id="JAENGY010001718">
    <property type="protein sequence ID" value="KAG6947366.1"/>
    <property type="molecule type" value="Genomic_DNA"/>
</dbReference>
<evidence type="ECO:0000313" key="2">
    <source>
        <dbReference type="Proteomes" id="UP000709295"/>
    </source>
</evidence>
<comment type="caution">
    <text evidence="1">The sequence shown here is derived from an EMBL/GenBank/DDBJ whole genome shotgun (WGS) entry which is preliminary data.</text>
</comment>
<evidence type="ECO:0000313" key="1">
    <source>
        <dbReference type="EMBL" id="KAG6947366.1"/>
    </source>
</evidence>
<sequence>MSHVVNILSEQAWTLIFTQYHYTKRRDMYQFYEAFPDALDEPRAKFVVTKRNWERSCLLMPTRLLPCRRVFFNRRELHT</sequence>
<keyword evidence="2" id="KW-1185">Reference proteome</keyword>
<proteinExistence type="predicted"/>
<name>A0A8J5IVF3_9STRA</name>
<organism evidence="1 2">
    <name type="scientific">Phytophthora aleatoria</name>
    <dbReference type="NCBI Taxonomy" id="2496075"/>
    <lineage>
        <taxon>Eukaryota</taxon>
        <taxon>Sar</taxon>
        <taxon>Stramenopiles</taxon>
        <taxon>Oomycota</taxon>
        <taxon>Peronosporomycetes</taxon>
        <taxon>Peronosporales</taxon>
        <taxon>Peronosporaceae</taxon>
        <taxon>Phytophthora</taxon>
    </lineage>
</organism>
<protein>
    <submittedName>
        <fullName evidence="1">Uncharacterized protein</fullName>
    </submittedName>
</protein>
<accession>A0A8J5IVF3</accession>
<dbReference type="AlphaFoldDB" id="A0A8J5IVF3"/>
<reference evidence="1" key="1">
    <citation type="submission" date="2021-01" db="EMBL/GenBank/DDBJ databases">
        <title>Phytophthora aleatoria, a newly-described species from Pinus radiata is distinct from Phytophthora cactorum isolates based on comparative genomics.</title>
        <authorList>
            <person name="Mcdougal R."/>
            <person name="Panda P."/>
            <person name="Williams N."/>
            <person name="Studholme D.J."/>
        </authorList>
    </citation>
    <scope>NUCLEOTIDE SEQUENCE</scope>
    <source>
        <strain evidence="1">NZFS 4037</strain>
    </source>
</reference>
<gene>
    <name evidence="1" type="ORF">JG688_00015586</name>
</gene>